<feature type="coiled-coil region" evidence="1">
    <location>
        <begin position="184"/>
        <end position="211"/>
    </location>
</feature>
<feature type="region of interest" description="Disordered" evidence="2">
    <location>
        <begin position="108"/>
        <end position="128"/>
    </location>
</feature>
<name>A0A8J8P000_HALGN</name>
<feature type="compositionally biased region" description="Polar residues" evidence="2">
    <location>
        <begin position="40"/>
        <end position="58"/>
    </location>
</feature>
<accession>A0A8J8P000</accession>
<keyword evidence="1" id="KW-0175">Coiled coil</keyword>
<evidence type="ECO:0000256" key="2">
    <source>
        <dbReference type="SAM" id="MobiDB-lite"/>
    </source>
</evidence>
<evidence type="ECO:0000256" key="1">
    <source>
        <dbReference type="SAM" id="Coils"/>
    </source>
</evidence>
<organism evidence="3 4">
    <name type="scientific">Halteria grandinella</name>
    <dbReference type="NCBI Taxonomy" id="5974"/>
    <lineage>
        <taxon>Eukaryota</taxon>
        <taxon>Sar</taxon>
        <taxon>Alveolata</taxon>
        <taxon>Ciliophora</taxon>
        <taxon>Intramacronucleata</taxon>
        <taxon>Spirotrichea</taxon>
        <taxon>Stichotrichia</taxon>
        <taxon>Sporadotrichida</taxon>
        <taxon>Halteriidae</taxon>
        <taxon>Halteria</taxon>
    </lineage>
</organism>
<keyword evidence="4" id="KW-1185">Reference proteome</keyword>
<feature type="region of interest" description="Disordered" evidence="2">
    <location>
        <begin position="343"/>
        <end position="367"/>
    </location>
</feature>
<feature type="compositionally biased region" description="Basic residues" evidence="2">
    <location>
        <begin position="85"/>
        <end position="96"/>
    </location>
</feature>
<dbReference type="Proteomes" id="UP000785679">
    <property type="component" value="Unassembled WGS sequence"/>
</dbReference>
<dbReference type="OrthoDB" id="10672836at2759"/>
<dbReference type="EMBL" id="RRYP01002644">
    <property type="protein sequence ID" value="TNV84552.1"/>
    <property type="molecule type" value="Genomic_DNA"/>
</dbReference>
<reference evidence="3" key="1">
    <citation type="submission" date="2019-06" db="EMBL/GenBank/DDBJ databases">
        <authorList>
            <person name="Zheng W."/>
        </authorList>
    </citation>
    <scope>NUCLEOTIDE SEQUENCE</scope>
    <source>
        <strain evidence="3">QDHG01</strain>
    </source>
</reference>
<sequence>MNKELSLNGGVQPEGAVVLPLFSFQHIVKNEENPYKDSSRNAQKPFNRLASQDDVQIRQSRRQSDVRPTGGQQSNVTGNTSVVRSPRRGAKNHKRTIIKILRRNTSDSINGDLPIDEQSVQPKQPPQKRPFEIVDEIYRQDVFMSKQKAQFEHQSLVQKLNAGVGSYQSVNMKIDWQKQDPVLFELAEKRIGEIEERIQDEYNKNQREERTQKIIELENQALVIDDAAMQKEILKGNFKLRISNKLKNPFKIEKYAQEPVAYFLHKNRDFLQRLYSKKDQFEKKDIYEFQGHLKYVAGESPEGKRRITRLKNKRENSLNKLGITIGEKKQGWFTRKEKNLAEIPESAQTKTPNEIEASQKLSPNRSNSNILQNTQQVQLNISGVATQQPTNTQTTSRTRSSIPLKKDQPKRKRGEIELLSELEQAQLLDRAINQLDQEIQDDQQIKEIALLYERRRAHHKFKTARNQNNLAPQQDQHNKSFDIREINPQQPKLLNVNKSMERMGYSSNYNIENEQFSQTQYPDKSPVQQKFNDNVLFNRLKDPSQRTYQRIFALTQNNRQSANTTAHDLQSINKYATNYQPTSPSQTTKPFNEQQYLPLIRNSSETFQNASKSILNSRLSRNRSLLQGKTTASRIHNQSVITESDTKAQTHRQIDKIINHCQKMSNDTHFNLNRLQADIESQGQLNTDFDMLVETFKGLEGIDFKVLQTMYHYRKLDQLERQEESRGVCLEYKSGVMDPSRYVAKMERSTHGKRTKSVI</sequence>
<protein>
    <submittedName>
        <fullName evidence="3">Uncharacterized protein</fullName>
    </submittedName>
</protein>
<evidence type="ECO:0000313" key="3">
    <source>
        <dbReference type="EMBL" id="TNV84552.1"/>
    </source>
</evidence>
<feature type="region of interest" description="Disordered" evidence="2">
    <location>
        <begin position="33"/>
        <end position="96"/>
    </location>
</feature>
<comment type="caution">
    <text evidence="3">The sequence shown here is derived from an EMBL/GenBank/DDBJ whole genome shotgun (WGS) entry which is preliminary data.</text>
</comment>
<feature type="compositionally biased region" description="Low complexity" evidence="2">
    <location>
        <begin position="386"/>
        <end position="401"/>
    </location>
</feature>
<feature type="compositionally biased region" description="Polar residues" evidence="2">
    <location>
        <begin position="70"/>
        <end position="83"/>
    </location>
</feature>
<proteinExistence type="predicted"/>
<feature type="region of interest" description="Disordered" evidence="2">
    <location>
        <begin position="384"/>
        <end position="413"/>
    </location>
</feature>
<gene>
    <name evidence="3" type="ORF">FGO68_gene4349</name>
</gene>
<evidence type="ECO:0000313" key="4">
    <source>
        <dbReference type="Proteomes" id="UP000785679"/>
    </source>
</evidence>
<dbReference type="AlphaFoldDB" id="A0A8J8P000"/>